<feature type="transmembrane region" description="Helical" evidence="6">
    <location>
        <begin position="360"/>
        <end position="382"/>
    </location>
</feature>
<evidence type="ECO:0000256" key="5">
    <source>
        <dbReference type="ARBA" id="ARBA00023136"/>
    </source>
</evidence>
<dbReference type="InterPro" id="IPR044644">
    <property type="entry name" value="DinF-like"/>
</dbReference>
<feature type="transmembrane region" description="Helical" evidence="6">
    <location>
        <begin position="172"/>
        <end position="191"/>
    </location>
</feature>
<feature type="transmembrane region" description="Helical" evidence="6">
    <location>
        <begin position="142"/>
        <end position="160"/>
    </location>
</feature>
<protein>
    <submittedName>
        <fullName evidence="7">MATE family efflux transporter</fullName>
    </submittedName>
</protein>
<gene>
    <name evidence="7" type="ORF">CVA01_15280</name>
</gene>
<dbReference type="GO" id="GO:0005886">
    <property type="term" value="C:plasma membrane"/>
    <property type="evidence" value="ECO:0007669"/>
    <property type="project" value="TreeGrafter"/>
</dbReference>
<evidence type="ECO:0000256" key="4">
    <source>
        <dbReference type="ARBA" id="ARBA00022989"/>
    </source>
</evidence>
<name>A0A4Y4C478_9CORY</name>
<dbReference type="GeneID" id="82887666"/>
<feature type="transmembrane region" description="Helical" evidence="6">
    <location>
        <begin position="322"/>
        <end position="348"/>
    </location>
</feature>
<comment type="caution">
    <text evidence="7">The sequence shown here is derived from an EMBL/GenBank/DDBJ whole genome shotgun (WGS) entry which is preliminary data.</text>
</comment>
<keyword evidence="4 6" id="KW-1133">Transmembrane helix</keyword>
<evidence type="ECO:0000256" key="2">
    <source>
        <dbReference type="ARBA" id="ARBA00010199"/>
    </source>
</evidence>
<feature type="transmembrane region" description="Helical" evidence="6">
    <location>
        <begin position="20"/>
        <end position="40"/>
    </location>
</feature>
<feature type="transmembrane region" description="Helical" evidence="6">
    <location>
        <begin position="197"/>
        <end position="220"/>
    </location>
</feature>
<dbReference type="InterPro" id="IPR002528">
    <property type="entry name" value="MATE_fam"/>
</dbReference>
<dbReference type="NCBIfam" id="TIGR00797">
    <property type="entry name" value="matE"/>
    <property type="match status" value="1"/>
</dbReference>
<proteinExistence type="inferred from homology"/>
<comment type="subcellular location">
    <subcellularLocation>
        <location evidence="1">Membrane</location>
        <topology evidence="1">Multi-pass membrane protein</topology>
    </subcellularLocation>
</comment>
<dbReference type="AlphaFoldDB" id="A0A4Y4C478"/>
<feature type="transmembrane region" description="Helical" evidence="6">
    <location>
        <begin position="100"/>
        <end position="122"/>
    </location>
</feature>
<dbReference type="GO" id="GO:0015297">
    <property type="term" value="F:antiporter activity"/>
    <property type="evidence" value="ECO:0007669"/>
    <property type="project" value="InterPro"/>
</dbReference>
<dbReference type="Pfam" id="PF01554">
    <property type="entry name" value="MatE"/>
    <property type="match status" value="2"/>
</dbReference>
<feature type="transmembrane region" description="Helical" evidence="6">
    <location>
        <begin position="288"/>
        <end position="310"/>
    </location>
</feature>
<feature type="transmembrane region" description="Helical" evidence="6">
    <location>
        <begin position="418"/>
        <end position="437"/>
    </location>
</feature>
<dbReference type="RefSeq" id="WP_373862666.1">
    <property type="nucleotide sequence ID" value="NZ_BJNT01000011.1"/>
</dbReference>
<reference evidence="7 8" key="1">
    <citation type="submission" date="2019-06" db="EMBL/GenBank/DDBJ databases">
        <title>Whole genome shotgun sequence of Corynebacterium variabile NBRC 15286.</title>
        <authorList>
            <person name="Hosoyama A."/>
            <person name="Uohara A."/>
            <person name="Ohji S."/>
            <person name="Ichikawa N."/>
        </authorList>
    </citation>
    <scope>NUCLEOTIDE SEQUENCE [LARGE SCALE GENOMIC DNA]</scope>
    <source>
        <strain evidence="7 8">NBRC 15286</strain>
    </source>
</reference>
<evidence type="ECO:0000256" key="3">
    <source>
        <dbReference type="ARBA" id="ARBA00022692"/>
    </source>
</evidence>
<evidence type="ECO:0000313" key="8">
    <source>
        <dbReference type="Proteomes" id="UP000319986"/>
    </source>
</evidence>
<feature type="transmembrane region" description="Helical" evidence="6">
    <location>
        <begin position="389"/>
        <end position="412"/>
    </location>
</feature>
<dbReference type="GO" id="GO:0042910">
    <property type="term" value="F:xenobiotic transmembrane transporter activity"/>
    <property type="evidence" value="ECO:0007669"/>
    <property type="project" value="InterPro"/>
</dbReference>
<keyword evidence="3 6" id="KW-0812">Transmembrane</keyword>
<comment type="similarity">
    <text evidence="2">Belongs to the multi antimicrobial extrusion (MATE) (TC 2.A.66.1) family.</text>
</comment>
<accession>A0A4Y4C478</accession>
<evidence type="ECO:0000256" key="1">
    <source>
        <dbReference type="ARBA" id="ARBA00004141"/>
    </source>
</evidence>
<feature type="transmembrane region" description="Helical" evidence="6">
    <location>
        <begin position="249"/>
        <end position="268"/>
    </location>
</feature>
<dbReference type="EMBL" id="BJNT01000011">
    <property type="protein sequence ID" value="GEC86214.1"/>
    <property type="molecule type" value="Genomic_DNA"/>
</dbReference>
<evidence type="ECO:0000256" key="6">
    <source>
        <dbReference type="SAM" id="Phobius"/>
    </source>
</evidence>
<organism evidence="7 8">
    <name type="scientific">Corynebacterium variabile</name>
    <dbReference type="NCBI Taxonomy" id="1727"/>
    <lineage>
        <taxon>Bacteria</taxon>
        <taxon>Bacillati</taxon>
        <taxon>Actinomycetota</taxon>
        <taxon>Actinomycetes</taxon>
        <taxon>Mycobacteriales</taxon>
        <taxon>Corynebacteriaceae</taxon>
        <taxon>Corynebacterium</taxon>
    </lineage>
</organism>
<dbReference type="Proteomes" id="UP000319986">
    <property type="component" value="Unassembled WGS sequence"/>
</dbReference>
<dbReference type="PANTHER" id="PTHR42893">
    <property type="entry name" value="PROTEIN DETOXIFICATION 44, CHLOROPLASTIC-RELATED"/>
    <property type="match status" value="1"/>
</dbReference>
<keyword evidence="5 6" id="KW-0472">Membrane</keyword>
<evidence type="ECO:0000313" key="7">
    <source>
        <dbReference type="EMBL" id="GEC86214.1"/>
    </source>
</evidence>
<sequence length="450" mass="46504">MADTLTDTSRPPVRADVRTILGLALPALAVLAATPLYLLWDTAWVGRLGAVELASLAAGTTVLTQVTTQLTFLSYGTTARAARRFGAGDRTGAVAEGVQATWVALAVGATLAVTVALVAAPVTGWLAGDGEDATRIAREATRWLHVACLAIIPALTVMAGNGWLRGIADTRLPLWFTLAGLVPVAVAVPWSVSRYGIIGSAWATVAGETVTACCFVACLVRTWRQVGDGRPVRPTWSVIRPQLVAGRDLILRSLGFQVAFVSAAAVSARSGSGALAAHQVLLQLWNLLTLLLDSVAVAAQALVGAALGAAARDASRQVARNVLRFSVGAGSVLAVVLALGATVLPGLFTTDDDVRGALHSAWWVLVVMAVVGGVVFALDGVLLGAGDVAFLRTATIVSLACGFIPGVLVAGAADLGLTGVWCGLLAFLLLRLAAVALRYRSDRWQRTGVN</sequence>
<dbReference type="PANTHER" id="PTHR42893:SF46">
    <property type="entry name" value="PROTEIN DETOXIFICATION 44, CHLOROPLASTIC"/>
    <property type="match status" value="1"/>
</dbReference>